<organism evidence="3 4">
    <name type="scientific">Digitaria exilis</name>
    <dbReference type="NCBI Taxonomy" id="1010633"/>
    <lineage>
        <taxon>Eukaryota</taxon>
        <taxon>Viridiplantae</taxon>
        <taxon>Streptophyta</taxon>
        <taxon>Embryophyta</taxon>
        <taxon>Tracheophyta</taxon>
        <taxon>Spermatophyta</taxon>
        <taxon>Magnoliopsida</taxon>
        <taxon>Liliopsida</taxon>
        <taxon>Poales</taxon>
        <taxon>Poaceae</taxon>
        <taxon>PACMAD clade</taxon>
        <taxon>Panicoideae</taxon>
        <taxon>Panicodae</taxon>
        <taxon>Paniceae</taxon>
        <taxon>Anthephorinae</taxon>
        <taxon>Digitaria</taxon>
    </lineage>
</organism>
<dbReference type="SMART" id="SM00367">
    <property type="entry name" value="LRR_CC"/>
    <property type="match status" value="3"/>
</dbReference>
<feature type="region of interest" description="Disordered" evidence="1">
    <location>
        <begin position="47"/>
        <end position="79"/>
    </location>
</feature>
<dbReference type="InterPro" id="IPR036047">
    <property type="entry name" value="F-box-like_dom_sf"/>
</dbReference>
<reference evidence="3" key="1">
    <citation type="submission" date="2020-07" db="EMBL/GenBank/DDBJ databases">
        <title>Genome sequence and genetic diversity analysis of an under-domesticated orphan crop, white fonio (Digitaria exilis).</title>
        <authorList>
            <person name="Bennetzen J.L."/>
            <person name="Chen S."/>
            <person name="Ma X."/>
            <person name="Wang X."/>
            <person name="Yssel A.E.J."/>
            <person name="Chaluvadi S.R."/>
            <person name="Johnson M."/>
            <person name="Gangashetty P."/>
            <person name="Hamidou F."/>
            <person name="Sanogo M.D."/>
            <person name="Zwaenepoel A."/>
            <person name="Wallace J."/>
            <person name="Van De Peer Y."/>
            <person name="Van Deynze A."/>
        </authorList>
    </citation>
    <scope>NUCLEOTIDE SEQUENCE</scope>
    <source>
        <tissue evidence="3">Leaves</tissue>
    </source>
</reference>
<dbReference type="GO" id="GO:0019005">
    <property type="term" value="C:SCF ubiquitin ligase complex"/>
    <property type="evidence" value="ECO:0007669"/>
    <property type="project" value="TreeGrafter"/>
</dbReference>
<dbReference type="InterPro" id="IPR001810">
    <property type="entry name" value="F-box_dom"/>
</dbReference>
<dbReference type="InterPro" id="IPR006553">
    <property type="entry name" value="Leu-rich_rpt_Cys-con_subtyp"/>
</dbReference>
<evidence type="ECO:0000313" key="4">
    <source>
        <dbReference type="Proteomes" id="UP000636709"/>
    </source>
</evidence>
<sequence length="650" mass="69001">MARPKLSNNPRFAASDRVPPEAAFVGFRGASAYRRFDPCDERSDLYTGDLTPVQNGPFGNPKWLKSDGSRTFPKSEQSKPRLIPFPTQSCGHKQRQAKANHSSFPSRVLLLLPPPGGPIPWPDWPPSAPTAPTSSRHAAAVVTAGGGRRPGFYAGTDAALCDDLLQEVFRLLPPAAAPAVSLVSRRWLSLLRASTSSLTLRLPASAPGAAATVAAALAVLLTHYPFLSALTVVSAAATPAACDGDALLVTVAAAPAAARLSALRLLSDSAVSPASLLAACPALSGLTSLHLTAVRPLSFRWLELLPRLKSFALVNSAASVDCAGSSSDDADGGEDGAARTLPLERLSLCGIRSGDRGLGWLWRRCGSLKWLQLRACDGTGDGPASLTFASCLAGLLALELRACRAVADRVLLLAADHCHKLASLLVYDGCSREALHRFIQQRAAGLHTLDLRLPLDLHNDHLLAIGAEPDHGGLDPTHNLAALRLQSCVLITGDGLRSLARTAAGVGIEELALVSCDVVEREPGLLTFLTQSMRRLRRLDLSYNETLNDKVIGAMLSSCRNLIDIRLRGCRGLTGGSLISLLRHCGQSLEILDISRCPSIAVGNVELFAQRTTRLNRLIIEESVISEELKAIAQKKGMKIGSLLPCEGPF</sequence>
<dbReference type="InterPro" id="IPR032675">
    <property type="entry name" value="LRR_dom_sf"/>
</dbReference>
<dbReference type="EMBL" id="JACEFO010002444">
    <property type="protein sequence ID" value="KAF8660410.1"/>
    <property type="molecule type" value="Genomic_DNA"/>
</dbReference>
<feature type="domain" description="F-box" evidence="2">
    <location>
        <begin position="160"/>
        <end position="192"/>
    </location>
</feature>
<dbReference type="PANTHER" id="PTHR13318">
    <property type="entry name" value="PARTNER OF PAIRED, ISOFORM B-RELATED"/>
    <property type="match status" value="1"/>
</dbReference>
<protein>
    <recommendedName>
        <fullName evidence="2">F-box domain-containing protein</fullName>
    </recommendedName>
</protein>
<dbReference type="AlphaFoldDB" id="A0A835DZQ6"/>
<evidence type="ECO:0000256" key="1">
    <source>
        <dbReference type="SAM" id="MobiDB-lite"/>
    </source>
</evidence>
<dbReference type="Proteomes" id="UP000636709">
    <property type="component" value="Unassembled WGS sequence"/>
</dbReference>
<dbReference type="SUPFAM" id="SSF52047">
    <property type="entry name" value="RNI-like"/>
    <property type="match status" value="1"/>
</dbReference>
<dbReference type="GO" id="GO:0031146">
    <property type="term" value="P:SCF-dependent proteasomal ubiquitin-dependent protein catabolic process"/>
    <property type="evidence" value="ECO:0007669"/>
    <property type="project" value="TreeGrafter"/>
</dbReference>
<dbReference type="PANTHER" id="PTHR13318:SF77">
    <property type="entry name" value="F-BOX DOMAIN-CONTAINING PROTEIN"/>
    <property type="match status" value="1"/>
</dbReference>
<dbReference type="SUPFAM" id="SSF81383">
    <property type="entry name" value="F-box domain"/>
    <property type="match status" value="1"/>
</dbReference>
<dbReference type="OrthoDB" id="550575at2759"/>
<dbReference type="Pfam" id="PF00646">
    <property type="entry name" value="F-box"/>
    <property type="match status" value="1"/>
</dbReference>
<evidence type="ECO:0000259" key="2">
    <source>
        <dbReference type="Pfam" id="PF00646"/>
    </source>
</evidence>
<gene>
    <name evidence="3" type="ORF">HU200_057993</name>
</gene>
<proteinExistence type="predicted"/>
<accession>A0A835DZQ6</accession>
<evidence type="ECO:0000313" key="3">
    <source>
        <dbReference type="EMBL" id="KAF8660410.1"/>
    </source>
</evidence>
<keyword evidence="4" id="KW-1185">Reference proteome</keyword>
<name>A0A835DZQ6_9POAL</name>
<comment type="caution">
    <text evidence="3">The sequence shown here is derived from an EMBL/GenBank/DDBJ whole genome shotgun (WGS) entry which is preliminary data.</text>
</comment>
<dbReference type="Gene3D" id="3.80.10.10">
    <property type="entry name" value="Ribonuclease Inhibitor"/>
    <property type="match status" value="3"/>
</dbReference>